<dbReference type="Gene3D" id="2.70.70.10">
    <property type="entry name" value="Glucose Permease (Domain IIA)"/>
    <property type="match status" value="1"/>
</dbReference>
<comment type="caution">
    <text evidence="3">The sequence shown here is derived from an EMBL/GenBank/DDBJ whole genome shotgun (WGS) entry which is preliminary data.</text>
</comment>
<evidence type="ECO:0000313" key="3">
    <source>
        <dbReference type="EMBL" id="PJI94427.1"/>
    </source>
</evidence>
<feature type="signal peptide" evidence="1">
    <location>
        <begin position="1"/>
        <end position="40"/>
    </location>
</feature>
<dbReference type="InterPro" id="IPR016047">
    <property type="entry name" value="M23ase_b-sheet_dom"/>
</dbReference>
<dbReference type="EMBL" id="PGTZ01000006">
    <property type="protein sequence ID" value="PJI94427.1"/>
    <property type="molecule type" value="Genomic_DNA"/>
</dbReference>
<sequence length="203" mass="20343">MPDDADSLCTPHAARRGRRTSRLAAVLAVVGALSAPVAQASSGAPGAAAGRTSAVAVPADDRQPGAYLPPVDGPLVHPFVAPAERWSAGHRGVDLGASVGALVRAPTAGVVTFRGTVAGRGVLTVLGDDGLRSSFEPVRDGVAAGTRVAPGDVVARLAPAATSPTVGHCAPDACLHWGVRRGETYVDPWPLVTGGPIVLLPVP</sequence>
<reference evidence="3 4" key="1">
    <citation type="submission" date="2017-11" db="EMBL/GenBank/DDBJ databases">
        <title>Genomic Encyclopedia of Archaeal and Bacterial Type Strains, Phase II (KMG-II): From Individual Species to Whole Genera.</title>
        <authorList>
            <person name="Goeker M."/>
        </authorList>
    </citation>
    <scope>NUCLEOTIDE SEQUENCE [LARGE SCALE GENOMIC DNA]</scope>
    <source>
        <strain evidence="3 4">DSM 22413</strain>
    </source>
</reference>
<feature type="domain" description="M23ase beta-sheet core" evidence="2">
    <location>
        <begin position="89"/>
        <end position="188"/>
    </location>
</feature>
<dbReference type="AlphaFoldDB" id="A0A2M8WU01"/>
<dbReference type="OrthoDB" id="5245088at2"/>
<dbReference type="Proteomes" id="UP000231586">
    <property type="component" value="Unassembled WGS sequence"/>
</dbReference>
<dbReference type="Pfam" id="PF01551">
    <property type="entry name" value="Peptidase_M23"/>
    <property type="match status" value="1"/>
</dbReference>
<accession>A0A2M8WU01</accession>
<gene>
    <name evidence="3" type="ORF">CLV34_0263</name>
</gene>
<keyword evidence="4" id="KW-1185">Reference proteome</keyword>
<evidence type="ECO:0000259" key="2">
    <source>
        <dbReference type="Pfam" id="PF01551"/>
    </source>
</evidence>
<dbReference type="RefSeq" id="WP_100348470.1">
    <property type="nucleotide sequence ID" value="NZ_PGTZ01000006.1"/>
</dbReference>
<evidence type="ECO:0000256" key="1">
    <source>
        <dbReference type="SAM" id="SignalP"/>
    </source>
</evidence>
<keyword evidence="1" id="KW-0732">Signal</keyword>
<dbReference type="InterPro" id="IPR011055">
    <property type="entry name" value="Dup_hybrid_motif"/>
</dbReference>
<organism evidence="3 4">
    <name type="scientific">Luteimicrobium subarcticum</name>
    <dbReference type="NCBI Taxonomy" id="620910"/>
    <lineage>
        <taxon>Bacteria</taxon>
        <taxon>Bacillati</taxon>
        <taxon>Actinomycetota</taxon>
        <taxon>Actinomycetes</taxon>
        <taxon>Micrococcales</taxon>
        <taxon>Luteimicrobium</taxon>
    </lineage>
</organism>
<evidence type="ECO:0000313" key="4">
    <source>
        <dbReference type="Proteomes" id="UP000231586"/>
    </source>
</evidence>
<name>A0A2M8WU01_9MICO</name>
<protein>
    <submittedName>
        <fullName evidence="3">Peptidase M23-like protein</fullName>
    </submittedName>
</protein>
<dbReference type="SUPFAM" id="SSF51261">
    <property type="entry name" value="Duplicated hybrid motif"/>
    <property type="match status" value="1"/>
</dbReference>
<feature type="chain" id="PRO_5014870341" evidence="1">
    <location>
        <begin position="41"/>
        <end position="203"/>
    </location>
</feature>
<dbReference type="CDD" id="cd12797">
    <property type="entry name" value="M23_peptidase"/>
    <property type="match status" value="1"/>
</dbReference>
<proteinExistence type="predicted"/>